<dbReference type="InterPro" id="IPR049945">
    <property type="entry name" value="AAA_22"/>
</dbReference>
<dbReference type="InterPro" id="IPR003593">
    <property type="entry name" value="AAA+_ATPase"/>
</dbReference>
<dbReference type="Gene3D" id="3.40.50.300">
    <property type="entry name" value="P-loop containing nucleotide triphosphate hydrolases"/>
    <property type="match status" value="1"/>
</dbReference>
<organism evidence="5 6">
    <name type="scientific">Vittaforma corneae (strain ATCC 50505)</name>
    <name type="common">Microsporidian parasite</name>
    <name type="synonym">Nosema corneum</name>
    <dbReference type="NCBI Taxonomy" id="993615"/>
    <lineage>
        <taxon>Eukaryota</taxon>
        <taxon>Fungi</taxon>
        <taxon>Fungi incertae sedis</taxon>
        <taxon>Microsporidia</taxon>
        <taxon>Nosematidae</taxon>
        <taxon>Vittaforma</taxon>
    </lineage>
</organism>
<evidence type="ECO:0000256" key="2">
    <source>
        <dbReference type="ARBA" id="ARBA00022705"/>
    </source>
</evidence>
<gene>
    <name evidence="5" type="ORF">VICG_01297</name>
</gene>
<dbReference type="OMA" id="KHAMAHA"/>
<feature type="region of interest" description="Disordered" evidence="3">
    <location>
        <begin position="1"/>
        <end position="39"/>
    </location>
</feature>
<dbReference type="AlphaFoldDB" id="L2GM17"/>
<dbReference type="OrthoDB" id="1926878at2759"/>
<dbReference type="HOGENOM" id="CLU_012774_5_0_1"/>
<dbReference type="CDD" id="cd00009">
    <property type="entry name" value="AAA"/>
    <property type="match status" value="1"/>
</dbReference>
<dbReference type="FunCoup" id="L2GM17">
    <property type="interactions" value="120"/>
</dbReference>
<dbReference type="InterPro" id="IPR050311">
    <property type="entry name" value="ORC1/CDC6"/>
</dbReference>
<dbReference type="GO" id="GO:0006270">
    <property type="term" value="P:DNA replication initiation"/>
    <property type="evidence" value="ECO:0007669"/>
    <property type="project" value="TreeGrafter"/>
</dbReference>
<dbReference type="GO" id="GO:0016887">
    <property type="term" value="F:ATP hydrolysis activity"/>
    <property type="evidence" value="ECO:0007669"/>
    <property type="project" value="InterPro"/>
</dbReference>
<evidence type="ECO:0000259" key="4">
    <source>
        <dbReference type="SMART" id="SM00382"/>
    </source>
</evidence>
<proteinExistence type="inferred from homology"/>
<comment type="similarity">
    <text evidence="1">Belongs to the CDC6/cdc18 family.</text>
</comment>
<keyword evidence="2" id="KW-0235">DNA replication</keyword>
<reference evidence="6" key="1">
    <citation type="submission" date="2011-05" db="EMBL/GenBank/DDBJ databases">
        <title>The genome sequence of Vittaforma corneae strain ATCC 50505.</title>
        <authorList>
            <consortium name="The Broad Institute Genome Sequencing Platform"/>
            <person name="Cuomo C."/>
            <person name="Didier E."/>
            <person name="Bowers L."/>
            <person name="Young S.K."/>
            <person name="Zeng Q."/>
            <person name="Gargeya S."/>
            <person name="Fitzgerald M."/>
            <person name="Haas B."/>
            <person name="Abouelleil A."/>
            <person name="Alvarado L."/>
            <person name="Arachchi H.M."/>
            <person name="Berlin A."/>
            <person name="Chapman S.B."/>
            <person name="Gearin G."/>
            <person name="Goldberg J."/>
            <person name="Griggs A."/>
            <person name="Gujja S."/>
            <person name="Hansen M."/>
            <person name="Heiman D."/>
            <person name="Howarth C."/>
            <person name="Larimer J."/>
            <person name="Lui A."/>
            <person name="MacDonald P.J.P."/>
            <person name="McCowen C."/>
            <person name="Montmayeur A."/>
            <person name="Murphy C."/>
            <person name="Neiman D."/>
            <person name="Pearson M."/>
            <person name="Priest M."/>
            <person name="Roberts A."/>
            <person name="Saif S."/>
            <person name="Shea T."/>
            <person name="Sisk P."/>
            <person name="Stolte C."/>
            <person name="Sykes S."/>
            <person name="Wortman J."/>
            <person name="Nusbaum C."/>
            <person name="Birren B."/>
        </authorList>
    </citation>
    <scope>NUCLEOTIDE SEQUENCE [LARGE SCALE GENOMIC DNA]</scope>
    <source>
        <strain evidence="6">ATCC 50505</strain>
    </source>
</reference>
<evidence type="ECO:0000256" key="3">
    <source>
        <dbReference type="SAM" id="MobiDB-lite"/>
    </source>
</evidence>
<name>L2GM17_VITCO</name>
<dbReference type="SMART" id="SM00382">
    <property type="entry name" value="AAA"/>
    <property type="match status" value="1"/>
</dbReference>
<dbReference type="GO" id="GO:0005634">
    <property type="term" value="C:nucleus"/>
    <property type="evidence" value="ECO:0007669"/>
    <property type="project" value="TreeGrafter"/>
</dbReference>
<dbReference type="VEuPathDB" id="MicrosporidiaDB:VICG_01297"/>
<evidence type="ECO:0000313" key="6">
    <source>
        <dbReference type="Proteomes" id="UP000011082"/>
    </source>
</evidence>
<feature type="domain" description="AAA+ ATPase" evidence="4">
    <location>
        <begin position="87"/>
        <end position="226"/>
    </location>
</feature>
<dbReference type="InterPro" id="IPR027417">
    <property type="entry name" value="P-loop_NTPase"/>
</dbReference>
<feature type="compositionally biased region" description="Basic and acidic residues" evidence="3">
    <location>
        <begin position="20"/>
        <end position="31"/>
    </location>
</feature>
<dbReference type="GeneID" id="19882008"/>
<dbReference type="Proteomes" id="UP000011082">
    <property type="component" value="Unassembled WGS sequence"/>
</dbReference>
<dbReference type="RefSeq" id="XP_007604743.1">
    <property type="nucleotide sequence ID" value="XM_007604681.1"/>
</dbReference>
<accession>L2GM17</accession>
<dbReference type="STRING" id="993615.L2GM17"/>
<protein>
    <recommendedName>
        <fullName evidence="4">AAA+ ATPase domain-containing protein</fullName>
    </recommendedName>
</protein>
<dbReference type="InParanoid" id="L2GM17"/>
<dbReference type="SUPFAM" id="SSF52540">
    <property type="entry name" value="P-loop containing nucleoside triphosphate hydrolases"/>
    <property type="match status" value="1"/>
</dbReference>
<sequence>MYNEEARFLMQDGMLEEQENQERRAGAEEKQMTPYKSQRKGAINRVKSFSKSKERARRFKGMPTVKGREPEFNRIKKQIDSFLKYKNNSILYLTGVPGSGKTHTTLTLLNYLEVPYSYINCSTLKTRKDIYKEICDAIECACEIRNGTLQSLRYHLTSCCHSHIIVVDEVDFLITKNESFLYNLFEMPFMDSCKMFLVVISNTLGSLSSKLESRIAKNRIEFKPYNANQLMEVVVSEIQNGSTKVDQKSLELITKRIASSTGDIRKVREIIEESENLNLNRTSHILKDMATPLLNKFVVSLNFYQKLVLFLNTQPLKSMAEWFNEFKSFCKIKGYPVLSFADFQFVVNDLMSFDIYRMRKDGIYIACNYLQEEMEMAMKNDPCFDEFKSKKIGLSD</sequence>
<dbReference type="EMBL" id="JH370140">
    <property type="protein sequence ID" value="ELA41664.1"/>
    <property type="molecule type" value="Genomic_DNA"/>
</dbReference>
<dbReference type="PANTHER" id="PTHR10763:SF26">
    <property type="entry name" value="CELL DIVISION CONTROL PROTEIN 6 HOMOLOG"/>
    <property type="match status" value="1"/>
</dbReference>
<dbReference type="Pfam" id="PF13401">
    <property type="entry name" value="AAA_22"/>
    <property type="match status" value="1"/>
</dbReference>
<dbReference type="PANTHER" id="PTHR10763">
    <property type="entry name" value="CELL DIVISION CONTROL PROTEIN 6-RELATED"/>
    <property type="match status" value="1"/>
</dbReference>
<evidence type="ECO:0000256" key="1">
    <source>
        <dbReference type="ARBA" id="ARBA00006184"/>
    </source>
</evidence>
<dbReference type="GO" id="GO:0003688">
    <property type="term" value="F:DNA replication origin binding"/>
    <property type="evidence" value="ECO:0007669"/>
    <property type="project" value="TreeGrafter"/>
</dbReference>
<keyword evidence="6" id="KW-1185">Reference proteome</keyword>
<evidence type="ECO:0000313" key="5">
    <source>
        <dbReference type="EMBL" id="ELA41664.1"/>
    </source>
</evidence>
<dbReference type="GO" id="GO:0033314">
    <property type="term" value="P:mitotic DNA replication checkpoint signaling"/>
    <property type="evidence" value="ECO:0007669"/>
    <property type="project" value="TreeGrafter"/>
</dbReference>